<evidence type="ECO:0000256" key="4">
    <source>
        <dbReference type="ARBA" id="ARBA00022692"/>
    </source>
</evidence>
<evidence type="ECO:0000256" key="7">
    <source>
        <dbReference type="ARBA" id="ARBA00023136"/>
    </source>
</evidence>
<keyword evidence="7 9" id="KW-0472">Membrane</keyword>
<feature type="transmembrane region" description="Helical" evidence="9">
    <location>
        <begin position="152"/>
        <end position="172"/>
    </location>
</feature>
<name>A0A1H1WHA8_9ACTN</name>
<dbReference type="AlphaFoldDB" id="A0A1H1WHA8"/>
<reference evidence="12 13" key="1">
    <citation type="submission" date="2016-10" db="EMBL/GenBank/DDBJ databases">
        <authorList>
            <person name="de Groot N.N."/>
        </authorList>
    </citation>
    <scope>NUCLEOTIDE SEQUENCE [LARGE SCALE GENOMIC DNA]</scope>
    <source>
        <strain evidence="12 13">DSM 21741</strain>
    </source>
</reference>
<feature type="transmembrane region" description="Helical" evidence="9">
    <location>
        <begin position="201"/>
        <end position="219"/>
    </location>
</feature>
<organism evidence="12 13">
    <name type="scientific">Friedmanniella luteola</name>
    <dbReference type="NCBI Taxonomy" id="546871"/>
    <lineage>
        <taxon>Bacteria</taxon>
        <taxon>Bacillati</taxon>
        <taxon>Actinomycetota</taxon>
        <taxon>Actinomycetes</taxon>
        <taxon>Propionibacteriales</taxon>
        <taxon>Nocardioidaceae</taxon>
        <taxon>Friedmanniella</taxon>
    </lineage>
</organism>
<dbReference type="STRING" id="546871.SAMN04488543_2726"/>
<dbReference type="RefSeq" id="WP_231930050.1">
    <property type="nucleotide sequence ID" value="NZ_LT629749.1"/>
</dbReference>
<evidence type="ECO:0000256" key="1">
    <source>
        <dbReference type="ARBA" id="ARBA00004141"/>
    </source>
</evidence>
<keyword evidence="4 9" id="KW-0812">Transmembrane</keyword>
<evidence type="ECO:0000256" key="8">
    <source>
        <dbReference type="ARBA" id="ARBA00025323"/>
    </source>
</evidence>
<dbReference type="InterPro" id="IPR000515">
    <property type="entry name" value="MetI-like"/>
</dbReference>
<dbReference type="NCBIfam" id="TIGR00969">
    <property type="entry name" value="3a0106s02"/>
    <property type="match status" value="1"/>
</dbReference>
<keyword evidence="6 9" id="KW-0764">Sulfate transport</keyword>
<comment type="similarity">
    <text evidence="9">Belongs to the binding-protein-dependent transport system permease family. CysTW subfamily.</text>
</comment>
<evidence type="ECO:0000259" key="11">
    <source>
        <dbReference type="PROSITE" id="PS50928"/>
    </source>
</evidence>
<dbReference type="InterPro" id="IPR005667">
    <property type="entry name" value="Sulph_transpt2"/>
</dbReference>
<dbReference type="GO" id="GO:0005886">
    <property type="term" value="C:plasma membrane"/>
    <property type="evidence" value="ECO:0007669"/>
    <property type="project" value="InterPro"/>
</dbReference>
<keyword evidence="13" id="KW-1185">Reference proteome</keyword>
<comment type="subcellular location">
    <subcellularLocation>
        <location evidence="1">Membrane</location>
        <topology evidence="1">Multi-pass membrane protein</topology>
    </subcellularLocation>
</comment>
<keyword evidence="3 9" id="KW-0813">Transport</keyword>
<protein>
    <recommendedName>
        <fullName evidence="9">Sulfate transport system permease protein CysT</fullName>
    </recommendedName>
</protein>
<evidence type="ECO:0000256" key="6">
    <source>
        <dbReference type="ARBA" id="ARBA00023032"/>
    </source>
</evidence>
<evidence type="ECO:0000313" key="12">
    <source>
        <dbReference type="EMBL" id="SDS96011.1"/>
    </source>
</evidence>
<dbReference type="InterPro" id="IPR035906">
    <property type="entry name" value="MetI-like_sf"/>
</dbReference>
<feature type="transmembrane region" description="Helical" evidence="9">
    <location>
        <begin position="118"/>
        <end position="140"/>
    </location>
</feature>
<dbReference type="PANTHER" id="PTHR30406:SF8">
    <property type="entry name" value="SULFATE TRANSPORT SYSTEM PERMEASE PROTEIN CYST"/>
    <property type="match status" value="1"/>
</dbReference>
<evidence type="ECO:0000256" key="3">
    <source>
        <dbReference type="ARBA" id="ARBA00022448"/>
    </source>
</evidence>
<comment type="function">
    <text evidence="8">Part of the ABC transporter complex CysAWTP (TC 3.A.1.6.1) involved in sulfate/thiosulfate import. Probably responsible for the translocation of the substrate across the membrane.</text>
</comment>
<evidence type="ECO:0000313" key="13">
    <source>
        <dbReference type="Proteomes" id="UP000199092"/>
    </source>
</evidence>
<dbReference type="EMBL" id="LT629749">
    <property type="protein sequence ID" value="SDS96011.1"/>
    <property type="molecule type" value="Genomic_DNA"/>
</dbReference>
<feature type="transmembrane region" description="Helical" evidence="9">
    <location>
        <begin position="255"/>
        <end position="279"/>
    </location>
</feature>
<dbReference type="PANTHER" id="PTHR30406">
    <property type="entry name" value="SULFATE TRANSPORT SYSTEM PERMEASE PROTEIN"/>
    <property type="match status" value="1"/>
</dbReference>
<proteinExistence type="inferred from homology"/>
<feature type="transmembrane region" description="Helical" evidence="9">
    <location>
        <begin position="35"/>
        <end position="59"/>
    </location>
</feature>
<dbReference type="PROSITE" id="PS50928">
    <property type="entry name" value="ABC_TM1"/>
    <property type="match status" value="1"/>
</dbReference>
<dbReference type="GO" id="GO:0015419">
    <property type="term" value="F:ABC-type sulfate transporter activity"/>
    <property type="evidence" value="ECO:0007669"/>
    <property type="project" value="UniProtKB-UniRule"/>
</dbReference>
<feature type="transmembrane region" description="Helical" evidence="9">
    <location>
        <begin position="79"/>
        <end position="106"/>
    </location>
</feature>
<comment type="subunit">
    <text evidence="2">The complex is composed of two ATP-binding proteins (CysA), two transmembrane proteins (CysT and CysW) and a solute-binding protein (CysP).</text>
</comment>
<dbReference type="Proteomes" id="UP000199092">
    <property type="component" value="Chromosome I"/>
</dbReference>
<dbReference type="NCBIfam" id="TIGR02139">
    <property type="entry name" value="permease_CysT"/>
    <property type="match status" value="1"/>
</dbReference>
<keyword evidence="5 9" id="KW-1133">Transmembrane helix</keyword>
<feature type="domain" description="ABC transmembrane type-1" evidence="11">
    <location>
        <begin position="80"/>
        <end position="276"/>
    </location>
</feature>
<dbReference type="SUPFAM" id="SSF161098">
    <property type="entry name" value="MetI-like"/>
    <property type="match status" value="1"/>
</dbReference>
<dbReference type="InterPro" id="IPR011865">
    <property type="entry name" value="CysT_permease"/>
</dbReference>
<dbReference type="CDD" id="cd06261">
    <property type="entry name" value="TM_PBP2"/>
    <property type="match status" value="1"/>
</dbReference>
<accession>A0A1H1WHA8</accession>
<sequence>MTATLIPTSAPRGTARGRGGEAPQGILRLGRGSGLALGLVLLWMSILVLLPLVAVLVTASTDGLAGFVDTVTSPAVAASIRLTVLTAAAATVVNTVMGTVVAWVLVRDRFWGRRLLSLVIDIPFALPTIVAGLVLIALYGNQSPLGIVLAQTRWAIFVALLFVTLPFVVRAVQPVLEELDRDVEEAGASLGASRAVVFRRLILPNIAPAMAAGAALSFARGLGEYGSVVLISGSLPRRTEVASARMLGQIENDNLAGASAVATVLLVVALAVIVLLGVVQRQTARRG</sequence>
<dbReference type="Gene3D" id="1.10.3720.10">
    <property type="entry name" value="MetI-like"/>
    <property type="match status" value="1"/>
</dbReference>
<gene>
    <name evidence="12" type="ORF">SAMN04488543_2726</name>
</gene>
<evidence type="ECO:0000256" key="10">
    <source>
        <dbReference type="SAM" id="MobiDB-lite"/>
    </source>
</evidence>
<evidence type="ECO:0000256" key="2">
    <source>
        <dbReference type="ARBA" id="ARBA00011779"/>
    </source>
</evidence>
<dbReference type="Pfam" id="PF00528">
    <property type="entry name" value="BPD_transp_1"/>
    <property type="match status" value="1"/>
</dbReference>
<comment type="function">
    <text evidence="9">Part of the ABC transporter complex (TC 3.A.1.6.1) involved in sulfate/thiosulfate import.</text>
</comment>
<comment type="caution">
    <text evidence="9">Lacks conserved residue(s) required for the propagation of feature annotation.</text>
</comment>
<evidence type="ECO:0000256" key="5">
    <source>
        <dbReference type="ARBA" id="ARBA00022989"/>
    </source>
</evidence>
<evidence type="ECO:0000256" key="9">
    <source>
        <dbReference type="RuleBase" id="RU366001"/>
    </source>
</evidence>
<feature type="region of interest" description="Disordered" evidence="10">
    <location>
        <begin position="1"/>
        <end position="20"/>
    </location>
</feature>